<dbReference type="AlphaFoldDB" id="Q9D4F7"/>
<reference evidence="1" key="7">
    <citation type="journal article" date="2005" name="Science">
        <title>The Transcriptional Landscape of the Mammalian Genome.</title>
        <authorList>
            <consortium name="The FANTOM Consortium"/>
            <consortium name="Riken Genome Exploration Research Group and Genome Science Group (Genome Network Project Core Group)"/>
        </authorList>
    </citation>
    <scope>NUCLEOTIDE SEQUENCE</scope>
    <source>
        <strain evidence="1">C57BL/6J</strain>
        <tissue evidence="1">Testis</tissue>
    </source>
</reference>
<proteinExistence type="evidence at transcript level"/>
<dbReference type="EMBL" id="AK016565">
    <property type="protein sequence ID" value="BAB30307.1"/>
    <property type="molecule type" value="mRNA"/>
</dbReference>
<dbReference type="AGR" id="MGI:1921665"/>
<name>Q9D4F7_MOUSE</name>
<dbReference type="MGI" id="MGI:1921665">
    <property type="gene designation" value="4932442E05Rik"/>
</dbReference>
<organism evidence="1">
    <name type="scientific">Mus musculus</name>
    <name type="common">Mouse</name>
    <dbReference type="NCBI Taxonomy" id="10090"/>
    <lineage>
        <taxon>Eukaryota</taxon>
        <taxon>Metazoa</taxon>
        <taxon>Chordata</taxon>
        <taxon>Craniata</taxon>
        <taxon>Vertebrata</taxon>
        <taxon>Euteleostomi</taxon>
        <taxon>Mammalia</taxon>
        <taxon>Eutheria</taxon>
        <taxon>Euarchontoglires</taxon>
        <taxon>Glires</taxon>
        <taxon>Rodentia</taxon>
        <taxon>Myomorpha</taxon>
        <taxon>Muroidea</taxon>
        <taxon>Muridae</taxon>
        <taxon>Murinae</taxon>
        <taxon>Mus</taxon>
        <taxon>Mus</taxon>
    </lineage>
</organism>
<reference evidence="1" key="4">
    <citation type="submission" date="2000-07" db="EMBL/GenBank/DDBJ databases">
        <authorList>
            <person name="Adachi J."/>
            <person name="Aizawa K."/>
            <person name="Akahira S."/>
            <person name="Akimura T."/>
            <person name="Arai A."/>
            <person name="Aono H."/>
            <person name="Arakawa T."/>
            <person name="Bono H."/>
            <person name="Carninci P."/>
            <person name="Fukuda S."/>
            <person name="Fukunishi Y."/>
            <person name="Furuno M."/>
            <person name="Hanagaki T."/>
            <person name="Hara A."/>
            <person name="Hayatsu N."/>
            <person name="Hiramoto K."/>
            <person name="Hiraoka T."/>
            <person name="Hori F."/>
            <person name="Imotani K."/>
            <person name="Ishii Y."/>
            <person name="Itoh M."/>
            <person name="Izawa M."/>
            <person name="Kasukawa T."/>
            <person name="Kato H."/>
            <person name="Kawai J."/>
            <person name="Kojima Y."/>
            <person name="Konno H."/>
            <person name="Kouda M."/>
            <person name="Koya S."/>
            <person name="Kurihara C."/>
            <person name="Matsuyama T."/>
            <person name="Miyazaki A."/>
            <person name="Nishi K."/>
            <person name="Nomura K."/>
            <person name="Numazaki R."/>
            <person name="Ohno M."/>
            <person name="Okazaki Y."/>
            <person name="Okido T."/>
            <person name="Owa C."/>
            <person name="Saito H."/>
            <person name="Saito R."/>
            <person name="Sakai C."/>
            <person name="Sakai K."/>
            <person name="Sano H."/>
            <person name="Sasaki D."/>
            <person name="Shibata K."/>
            <person name="Shibata Y."/>
            <person name="Shinagawa A."/>
            <person name="Shiraki T."/>
            <person name="Sogabe Y."/>
            <person name="Suzuki H."/>
            <person name="Tagami M."/>
            <person name="Tagawa A."/>
            <person name="Takahashi F."/>
            <person name="Tanaka T."/>
            <person name="Tejima Y."/>
            <person name="Toya T."/>
            <person name="Yamamura T."/>
            <person name="Yasunishi A."/>
            <person name="Yoshida K."/>
            <person name="Yoshino M."/>
            <person name="Muramatsu M."/>
            <person name="Hayashizaki Y."/>
        </authorList>
    </citation>
    <scope>NUCLEOTIDE SEQUENCE</scope>
    <source>
        <strain evidence="1">C57BL/6J</strain>
        <tissue evidence="1">Testis</tissue>
    </source>
</reference>
<accession>Q9D4F7</accession>
<reference evidence="1" key="3">
    <citation type="journal article" date="2000" name="Genome Res.">
        <title>RIKEN integrated sequence analysis (RISA) system--384-format sequencing pipeline with 384 multicapillary sequencer.</title>
        <authorList>
            <person name="Shibata K."/>
            <person name="Itoh M."/>
            <person name="Aizawa K."/>
            <person name="Nagaoka S."/>
            <person name="Sasaki N."/>
            <person name="Carninci P."/>
            <person name="Konno H."/>
            <person name="Akiyama J."/>
            <person name="Nishi K."/>
            <person name="Kitsunai T."/>
            <person name="Tashiro H."/>
            <person name="Itoh M."/>
            <person name="Sumi N."/>
            <person name="Ishii Y."/>
            <person name="Nakamura S."/>
            <person name="Hazama M."/>
            <person name="Nishine T."/>
            <person name="Harada A."/>
            <person name="Yamamoto R."/>
            <person name="Matsumoto H."/>
            <person name="Sakaguchi S."/>
            <person name="Ikegami T."/>
            <person name="Kashiwagi K."/>
            <person name="Fujiwake S."/>
            <person name="Inoue K."/>
            <person name="Togawa Y."/>
            <person name="Izawa M."/>
            <person name="Ohara E."/>
            <person name="Watahiki M."/>
            <person name="Yoneda Y."/>
            <person name="Ishikawa T."/>
            <person name="Ozawa K."/>
            <person name="Tanaka T."/>
            <person name="Matsuura S."/>
            <person name="Kawai J."/>
            <person name="Okazaki Y."/>
            <person name="Muramatsu M."/>
            <person name="Inoue Y."/>
            <person name="Kira A."/>
            <person name="Hayashizaki Y."/>
        </authorList>
    </citation>
    <scope>NUCLEOTIDE SEQUENCE</scope>
    <source>
        <strain evidence="1">C57BL/6J</strain>
        <tissue evidence="1">Testis</tissue>
    </source>
</reference>
<gene>
    <name evidence="2" type="primary">4932442E05Rik</name>
</gene>
<evidence type="ECO:0000313" key="1">
    <source>
        <dbReference type="EMBL" id="BAB30307.1"/>
    </source>
</evidence>
<reference evidence="1" key="5">
    <citation type="journal article" date="2001" name="Nature">
        <title>Functional annotation of a full-length mouse cDNA collection.</title>
        <authorList>
            <consortium name="The RIKEN Genome Exploration Research Group Phase II Team and the FANTOM Consortium"/>
        </authorList>
    </citation>
    <scope>NUCLEOTIDE SEQUENCE</scope>
    <source>
        <strain evidence="1">C57BL/6J</strain>
        <tissue evidence="1">Testis</tissue>
    </source>
</reference>
<reference evidence="1" key="6">
    <citation type="journal article" date="2002" name="Nature">
        <title>Analysis of the mouse transcriptome based on functional annotation of 60,770 full-length cDNAs.</title>
        <authorList>
            <consortium name="The FANTOM Consortium and the RIKEN Genome Exploration Research Group Phase I and II Team"/>
        </authorList>
    </citation>
    <scope>NUCLEOTIDE SEQUENCE</scope>
    <source>
        <strain evidence="1">C57BL/6J</strain>
        <tissue evidence="1">Testis</tissue>
    </source>
</reference>
<sequence length="222" mass="24745">MVFEGCEFLHVLLHRLFGRHGGGFYLPHAFHGLQRGGAALPSVNALQLPLGHPRQACLAHRRKPIGLCCEHCPFVTIILEQLLNLDLSVAVEVEVVIHGVLTAANLECRQKASTERKGGAPRVSPRMTFEKSLLTHSHLYNIQFGVNKVTSGFTTWKPFHEHTPAERMSRLVIGKTVIKIKSRLGGVRIHRTAPRMPVLHSPGPWSKFSWSKDQAFMLPSCT</sequence>
<reference evidence="1" key="1">
    <citation type="journal article" date="1999" name="Methods Enzymol.">
        <title>High-efficiency full-length cDNA cloning.</title>
        <authorList>
            <person name="Carninci P."/>
            <person name="Hayashizaki Y."/>
        </authorList>
    </citation>
    <scope>NUCLEOTIDE SEQUENCE</scope>
    <source>
        <strain evidence="1">C57BL/6J</strain>
        <tissue evidence="1">Testis</tissue>
    </source>
</reference>
<protein>
    <submittedName>
        <fullName evidence="1">Uncharacterized protein</fullName>
    </submittedName>
</protein>
<evidence type="ECO:0000313" key="2">
    <source>
        <dbReference type="MGI" id="MGI:1921665"/>
    </source>
</evidence>
<reference evidence="1" key="2">
    <citation type="journal article" date="2000" name="Genome Res.">
        <title>Normalization and subtraction of cap-trapper-selected cDNAs to prepare full-length cDNA libraries for rapid discovery of new genes.</title>
        <authorList>
            <person name="Carninci P."/>
            <person name="Shibata Y."/>
            <person name="Hayatsu N."/>
            <person name="Sugahara Y."/>
            <person name="Shibata K."/>
            <person name="Itoh M."/>
            <person name="Konno H."/>
            <person name="Okazaki Y."/>
            <person name="Muramatsu M."/>
            <person name="Hayashizaki Y."/>
        </authorList>
    </citation>
    <scope>NUCLEOTIDE SEQUENCE</scope>
    <source>
        <strain evidence="1">C57BL/6J</strain>
        <tissue evidence="1">Testis</tissue>
    </source>
</reference>
<reference evidence="1" key="8">
    <citation type="journal article" date="2005" name="Science">
        <title>Antisense Transcription in the Mammalian Transcriptome.</title>
        <authorList>
            <consortium name="RIKEN Genome Exploration Research Group and Genome Science Group (Genome Network Project Core Group) and the FANTOM Consortium"/>
        </authorList>
    </citation>
    <scope>NUCLEOTIDE SEQUENCE</scope>
    <source>
        <strain evidence="1">C57BL/6J</strain>
        <tissue evidence="1">Testis</tissue>
    </source>
</reference>